<feature type="active site" description="Schiff-base intermediate with substrate; via pyruvic acid" evidence="9">
    <location>
        <position position="67"/>
    </location>
</feature>
<sequence>MRRRDNFGLHIVSDLYGCHPERMGNMEEIERVMKTAVKKANLTEIKSYFHQFEPYDGVTGFVLLAESHIAVHTWPEYGYVSLDVYSCGSPDSSFSAHKRIVDFFKPEKISTNIFKRGKLDESHSRTNIETISQRT</sequence>
<dbReference type="NCBIfam" id="TIGR03330">
    <property type="entry name" value="SAM_DCase_Bsu"/>
    <property type="match status" value="1"/>
</dbReference>
<accession>A0A662D3I4</accession>
<evidence type="ECO:0000313" key="11">
    <source>
        <dbReference type="Proteomes" id="UP000277457"/>
    </source>
</evidence>
<dbReference type="GO" id="GO:0008295">
    <property type="term" value="P:spermidine biosynthetic process"/>
    <property type="evidence" value="ECO:0007669"/>
    <property type="project" value="UniProtKB-UniRule"/>
</dbReference>
<evidence type="ECO:0000256" key="4">
    <source>
        <dbReference type="ARBA" id="ARBA00023115"/>
    </source>
</evidence>
<keyword evidence="8 9" id="KW-0670">Pyruvate</keyword>
<organism evidence="10 11">
    <name type="scientific">Aerophobetes bacterium</name>
    <dbReference type="NCBI Taxonomy" id="2030807"/>
    <lineage>
        <taxon>Bacteria</taxon>
        <taxon>Candidatus Aerophobota</taxon>
    </lineage>
</organism>
<dbReference type="PANTHER" id="PTHR33866">
    <property type="entry name" value="S-ADENOSYLMETHIONINE DECARBOXYLASE PROENZYME"/>
    <property type="match status" value="1"/>
</dbReference>
<protein>
    <recommendedName>
        <fullName evidence="9">S-adenosylmethionine decarboxylase proenzyme</fullName>
        <shortName evidence="9">AdoMetDC</shortName>
        <shortName evidence="9">SAMDC</shortName>
        <ecNumber evidence="9">4.1.1.50</ecNumber>
    </recommendedName>
    <component>
        <recommendedName>
            <fullName evidence="9">S-adenosylmethionine decarboxylase beta chain</fullName>
        </recommendedName>
    </component>
    <component>
        <recommendedName>
            <fullName evidence="9">S-adenosylmethionine decarboxylase alpha chain</fullName>
        </recommendedName>
    </component>
</protein>
<keyword evidence="6 9" id="KW-0456">Lyase</keyword>
<dbReference type="Proteomes" id="UP000277457">
    <property type="component" value="Unassembled WGS sequence"/>
</dbReference>
<feature type="modified residue" description="Pyruvic acid (Ser); by autocatalysis" evidence="9">
    <location>
        <position position="67"/>
    </location>
</feature>
<dbReference type="HAMAP" id="MF_00464">
    <property type="entry name" value="AdoMetDC_1"/>
    <property type="match status" value="1"/>
</dbReference>
<evidence type="ECO:0000256" key="7">
    <source>
        <dbReference type="ARBA" id="ARBA00023270"/>
    </source>
</evidence>
<comment type="function">
    <text evidence="9">Catalyzes the decarboxylation of S-adenosylmethionine to S-adenosylmethioninamine (dcAdoMet), the propylamine donor required for the synthesis of the polyamines spermine and spermidine from the diamine putrescine.</text>
</comment>
<keyword evidence="3 9" id="KW-0745">Spermidine biosynthesis</keyword>
<evidence type="ECO:0000256" key="6">
    <source>
        <dbReference type="ARBA" id="ARBA00023239"/>
    </source>
</evidence>
<dbReference type="UniPathway" id="UPA00331">
    <property type="reaction ID" value="UER00451"/>
</dbReference>
<feature type="site" description="Cleavage (non-hydrolytic); by autolysis" evidence="9">
    <location>
        <begin position="66"/>
        <end position="67"/>
    </location>
</feature>
<dbReference type="SUPFAM" id="SSF56276">
    <property type="entry name" value="S-adenosylmethionine decarboxylase"/>
    <property type="match status" value="1"/>
</dbReference>
<dbReference type="EMBL" id="QMPY01000003">
    <property type="protein sequence ID" value="RLE08893.1"/>
    <property type="molecule type" value="Genomic_DNA"/>
</dbReference>
<comment type="pathway">
    <text evidence="9">Amine and polyamine biosynthesis; S-adenosylmethioninamine biosynthesis; S-adenosylmethioninamine from S-adenosyl-L-methionine: step 1/1.</text>
</comment>
<dbReference type="GO" id="GO:0004014">
    <property type="term" value="F:adenosylmethionine decarboxylase activity"/>
    <property type="evidence" value="ECO:0007669"/>
    <property type="project" value="UniProtKB-UniRule"/>
</dbReference>
<dbReference type="GO" id="GO:0005829">
    <property type="term" value="C:cytosol"/>
    <property type="evidence" value="ECO:0007669"/>
    <property type="project" value="TreeGrafter"/>
</dbReference>
<keyword evidence="4 9" id="KW-0620">Polyamine biosynthesis</keyword>
<keyword evidence="2 9" id="KW-0068">Autocatalytic cleavage</keyword>
<feature type="chain" id="PRO_5029065336" description="S-adenosylmethionine decarboxylase beta chain" evidence="9">
    <location>
        <begin position="1"/>
        <end position="66"/>
    </location>
</feature>
<evidence type="ECO:0000256" key="1">
    <source>
        <dbReference type="ARBA" id="ARBA00022793"/>
    </source>
</evidence>
<comment type="catalytic activity">
    <reaction evidence="9">
        <text>S-adenosyl-L-methionine + H(+) = S-adenosyl 3-(methylsulfanyl)propylamine + CO2</text>
        <dbReference type="Rhea" id="RHEA:15981"/>
        <dbReference type="ChEBI" id="CHEBI:15378"/>
        <dbReference type="ChEBI" id="CHEBI:16526"/>
        <dbReference type="ChEBI" id="CHEBI:57443"/>
        <dbReference type="ChEBI" id="CHEBI:59789"/>
        <dbReference type="EC" id="4.1.1.50"/>
    </reaction>
</comment>
<evidence type="ECO:0000256" key="3">
    <source>
        <dbReference type="ARBA" id="ARBA00023066"/>
    </source>
</evidence>
<evidence type="ECO:0000256" key="8">
    <source>
        <dbReference type="ARBA" id="ARBA00023317"/>
    </source>
</evidence>
<keyword evidence="5 9" id="KW-0865">Zymogen</keyword>
<keyword evidence="9" id="KW-0949">S-adenosyl-L-methionine</keyword>
<evidence type="ECO:0000256" key="5">
    <source>
        <dbReference type="ARBA" id="ARBA00023145"/>
    </source>
</evidence>
<dbReference type="PANTHER" id="PTHR33866:SF2">
    <property type="entry name" value="S-ADENOSYLMETHIONINE DECARBOXYLASE PROENZYME"/>
    <property type="match status" value="1"/>
</dbReference>
<feature type="active site" description="Proton acceptor; for processing activity" evidence="9">
    <location>
        <position position="72"/>
    </location>
</feature>
<keyword evidence="1 9" id="KW-0210">Decarboxylase</keyword>
<evidence type="ECO:0000256" key="9">
    <source>
        <dbReference type="HAMAP-Rule" id="MF_00464"/>
    </source>
</evidence>
<proteinExistence type="inferred from homology"/>
<gene>
    <name evidence="10" type="primary">speD</name>
    <name evidence="9" type="synonym">speH</name>
    <name evidence="10" type="ORF">DRZ78_00160</name>
</gene>
<evidence type="ECO:0000256" key="2">
    <source>
        <dbReference type="ARBA" id="ARBA00022813"/>
    </source>
</evidence>
<comment type="PTM">
    <text evidence="9">Is synthesized initially as an inactive proenzyme. Formation of the active enzyme involves a self-maturation process in which the active site pyruvoyl group is generated from an internal serine residue via an autocatalytic post-translational modification. Two non-identical subunits are generated from the proenzyme in this reaction, and the pyruvate is formed at the N-terminus of the alpha chain, which is derived from the carboxyl end of the proenzyme. The post-translation cleavage follows an unusual pathway, termed non-hydrolytic serinolysis, in which the side chain hydroxyl group of the serine supplies its oxygen atom to form the C-terminus of the beta chain, while the remainder of the serine residue undergoes an oxidative deamination to produce ammonia and the pyruvoyl group blocking the N-terminus of the alpha chain.</text>
</comment>
<reference evidence="10 11" key="1">
    <citation type="submission" date="2018-06" db="EMBL/GenBank/DDBJ databases">
        <title>Extensive metabolic versatility and redundancy in microbially diverse, dynamic hydrothermal sediments.</title>
        <authorList>
            <person name="Dombrowski N."/>
            <person name="Teske A."/>
            <person name="Baker B.J."/>
        </authorList>
    </citation>
    <scope>NUCLEOTIDE SEQUENCE [LARGE SCALE GENOMIC DNA]</scope>
    <source>
        <strain evidence="10">B7_G13</strain>
    </source>
</reference>
<feature type="active site" description="Proton donor; for catalytic activity" evidence="9">
    <location>
        <position position="87"/>
    </location>
</feature>
<evidence type="ECO:0000313" key="10">
    <source>
        <dbReference type="EMBL" id="RLE08893.1"/>
    </source>
</evidence>
<dbReference type="Pfam" id="PF02675">
    <property type="entry name" value="AdoMet_dc"/>
    <property type="match status" value="1"/>
</dbReference>
<comment type="caution">
    <text evidence="10">The sequence shown here is derived from an EMBL/GenBank/DDBJ whole genome shotgun (WGS) entry which is preliminary data.</text>
</comment>
<comment type="similarity">
    <text evidence="9">Belongs to the prokaryotic AdoMetDC family. Type 1 subfamily.</text>
</comment>
<comment type="cofactor">
    <cofactor evidence="9">
        <name>pyruvate</name>
        <dbReference type="ChEBI" id="CHEBI:15361"/>
    </cofactor>
    <text evidence="9">Binds 1 pyruvoyl group covalently per subunit.</text>
</comment>
<dbReference type="InterPro" id="IPR003826">
    <property type="entry name" value="AdoMetDC_fam_prok"/>
</dbReference>
<dbReference type="InterPro" id="IPR017716">
    <property type="entry name" value="S-AdoMet_deCOase_pro-enz"/>
</dbReference>
<comment type="subunit">
    <text evidence="9">Heterotetramer of two alpha and two beta chains arranged as a dimer of alpha/beta heterodimers.</text>
</comment>
<dbReference type="AlphaFoldDB" id="A0A662D3I4"/>
<dbReference type="EC" id="4.1.1.50" evidence="9"/>
<feature type="chain" id="PRO_5029065335" description="S-adenosylmethionine decarboxylase alpha chain" evidence="9">
    <location>
        <begin position="67"/>
        <end position="135"/>
    </location>
</feature>
<keyword evidence="7 9" id="KW-0704">Schiff base</keyword>
<dbReference type="Gene3D" id="3.60.90.10">
    <property type="entry name" value="S-adenosylmethionine decarboxylase"/>
    <property type="match status" value="1"/>
</dbReference>
<dbReference type="InterPro" id="IPR016067">
    <property type="entry name" value="S-AdoMet_deCO2ase_core"/>
</dbReference>
<name>A0A662D3I4_UNCAE</name>